<reference evidence="1" key="2">
    <citation type="journal article" date="2023" name="IMA Fungus">
        <title>Comparative genomic study of the Penicillium genus elucidates a diverse pangenome and 15 lateral gene transfer events.</title>
        <authorList>
            <person name="Petersen C."/>
            <person name="Sorensen T."/>
            <person name="Nielsen M.R."/>
            <person name="Sondergaard T.E."/>
            <person name="Sorensen J.L."/>
            <person name="Fitzpatrick D.A."/>
            <person name="Frisvad J.C."/>
            <person name="Nielsen K.L."/>
        </authorList>
    </citation>
    <scope>NUCLEOTIDE SEQUENCE</scope>
    <source>
        <strain evidence="1">IBT 19713</strain>
    </source>
</reference>
<dbReference type="Proteomes" id="UP001150941">
    <property type="component" value="Unassembled WGS sequence"/>
</dbReference>
<reference evidence="1" key="1">
    <citation type="submission" date="2022-11" db="EMBL/GenBank/DDBJ databases">
        <authorList>
            <person name="Petersen C."/>
        </authorList>
    </citation>
    <scope>NUCLEOTIDE SEQUENCE</scope>
    <source>
        <strain evidence="1">IBT 19713</strain>
    </source>
</reference>
<organism evidence="1 2">
    <name type="scientific">Penicillium chermesinum</name>
    <dbReference type="NCBI Taxonomy" id="63820"/>
    <lineage>
        <taxon>Eukaryota</taxon>
        <taxon>Fungi</taxon>
        <taxon>Dikarya</taxon>
        <taxon>Ascomycota</taxon>
        <taxon>Pezizomycotina</taxon>
        <taxon>Eurotiomycetes</taxon>
        <taxon>Eurotiomycetidae</taxon>
        <taxon>Eurotiales</taxon>
        <taxon>Aspergillaceae</taxon>
        <taxon>Penicillium</taxon>
    </lineage>
</organism>
<name>A0A9W9P6P6_9EURO</name>
<dbReference type="AlphaFoldDB" id="A0A9W9P6P6"/>
<evidence type="ECO:0000313" key="1">
    <source>
        <dbReference type="EMBL" id="KAJ5238908.1"/>
    </source>
</evidence>
<accession>A0A9W9P6P6</accession>
<dbReference type="OrthoDB" id="4361935at2759"/>
<proteinExistence type="predicted"/>
<dbReference type="RefSeq" id="XP_058331827.1">
    <property type="nucleotide sequence ID" value="XM_058472824.1"/>
</dbReference>
<protein>
    <submittedName>
        <fullName evidence="1">Uncharacterized protein</fullName>
    </submittedName>
</protein>
<comment type="caution">
    <text evidence="1">The sequence shown here is derived from an EMBL/GenBank/DDBJ whole genome shotgun (WGS) entry which is preliminary data.</text>
</comment>
<sequence>MVCPWHLFSECPAACPRGENARREERELSRRTSIAGPRHADWPCRDERLVVLGDRVTGWVHGLGTQGECPVVQGLIEYSKIINLGHDTAVEERNMVQSVSKEEMHYRTAQRLGLYGMYDTAADFIRSEIILPPTDEWPRLTPPPNTSQWVTWDLNFNDRGDGVSGYTCPGIMVITRVGHANQELPHVNDIAISMYRKAHGDLDNLACIYACHIGNQQTLEVIRIVLGETAMAPRQLKSFGRLSEEFARIVGTRIGRIVSYGIIRAFGQNSMRISRISVYKVSVNGSWNLRFELERIAAPGPYMCWHNLKTGEKREITAENNPNDWP</sequence>
<dbReference type="EMBL" id="JAPQKS010000003">
    <property type="protein sequence ID" value="KAJ5238908.1"/>
    <property type="molecule type" value="Genomic_DNA"/>
</dbReference>
<evidence type="ECO:0000313" key="2">
    <source>
        <dbReference type="Proteomes" id="UP001150941"/>
    </source>
</evidence>
<dbReference type="GeneID" id="83200127"/>
<keyword evidence="2" id="KW-1185">Reference proteome</keyword>
<gene>
    <name evidence="1" type="ORF">N7468_003527</name>
</gene>